<keyword evidence="4" id="KW-1133">Transmembrane helix</keyword>
<feature type="compositionally biased region" description="Basic and acidic residues" evidence="6">
    <location>
        <begin position="73"/>
        <end position="86"/>
    </location>
</feature>
<dbReference type="Proteomes" id="UP001415857">
    <property type="component" value="Unassembled WGS sequence"/>
</dbReference>
<keyword evidence="5" id="KW-0472">Membrane</keyword>
<dbReference type="GO" id="GO:1904294">
    <property type="term" value="P:positive regulation of ERAD pathway"/>
    <property type="evidence" value="ECO:0007669"/>
    <property type="project" value="InterPro"/>
</dbReference>
<dbReference type="PANTHER" id="PTHR15860:SF27">
    <property type="entry name" value="RING_U-BOX SUPERFAMILY PROTEIN"/>
    <property type="match status" value="1"/>
</dbReference>
<name>A0AAP0X532_LIQFO</name>
<evidence type="ECO:0000256" key="3">
    <source>
        <dbReference type="ARBA" id="ARBA00022786"/>
    </source>
</evidence>
<comment type="subcellular location">
    <subcellularLocation>
        <location evidence="1">Membrane</location>
        <topology evidence="1">Multi-pass membrane protein</topology>
    </subcellularLocation>
</comment>
<evidence type="ECO:0000256" key="1">
    <source>
        <dbReference type="ARBA" id="ARBA00004141"/>
    </source>
</evidence>
<dbReference type="InterPro" id="IPR044235">
    <property type="entry name" value="RNFT1/2"/>
</dbReference>
<organism evidence="7 8">
    <name type="scientific">Liquidambar formosana</name>
    <name type="common">Formosan gum</name>
    <dbReference type="NCBI Taxonomy" id="63359"/>
    <lineage>
        <taxon>Eukaryota</taxon>
        <taxon>Viridiplantae</taxon>
        <taxon>Streptophyta</taxon>
        <taxon>Embryophyta</taxon>
        <taxon>Tracheophyta</taxon>
        <taxon>Spermatophyta</taxon>
        <taxon>Magnoliopsida</taxon>
        <taxon>eudicotyledons</taxon>
        <taxon>Gunneridae</taxon>
        <taxon>Pentapetalae</taxon>
        <taxon>Saxifragales</taxon>
        <taxon>Altingiaceae</taxon>
        <taxon>Liquidambar</taxon>
    </lineage>
</organism>
<evidence type="ECO:0000256" key="2">
    <source>
        <dbReference type="ARBA" id="ARBA00022692"/>
    </source>
</evidence>
<protein>
    <submittedName>
        <fullName evidence="7">Uncharacterized protein</fullName>
    </submittedName>
</protein>
<keyword evidence="3" id="KW-0833">Ubl conjugation pathway</keyword>
<comment type="caution">
    <text evidence="7">The sequence shown here is derived from an EMBL/GenBank/DDBJ whole genome shotgun (WGS) entry which is preliminary data.</text>
</comment>
<dbReference type="GO" id="GO:0016020">
    <property type="term" value="C:membrane"/>
    <property type="evidence" value="ECO:0007669"/>
    <property type="project" value="UniProtKB-SubCell"/>
</dbReference>
<gene>
    <name evidence="7" type="ORF">L1049_007906</name>
</gene>
<evidence type="ECO:0000256" key="6">
    <source>
        <dbReference type="SAM" id="MobiDB-lite"/>
    </source>
</evidence>
<dbReference type="PANTHER" id="PTHR15860">
    <property type="entry name" value="UNCHARACTERIZED RING FINGER-CONTAINING PROTEIN"/>
    <property type="match status" value="1"/>
</dbReference>
<evidence type="ECO:0000256" key="5">
    <source>
        <dbReference type="ARBA" id="ARBA00023136"/>
    </source>
</evidence>
<feature type="region of interest" description="Disordered" evidence="6">
    <location>
        <begin position="1"/>
        <end position="23"/>
    </location>
</feature>
<dbReference type="EMBL" id="JBBPBK010000002">
    <property type="protein sequence ID" value="KAK9289747.1"/>
    <property type="molecule type" value="Genomic_DNA"/>
</dbReference>
<sequence>MEAPGSNTDAYRGSSGTSNSRRYGMQLSASSIIQAPVSALLEYMRTRSSHPETEGLINGGFSAGFRDHFQSRLDESAGASEQEHDSNIAGQVREVTAHNEVSAQQLAQTASATAALDGLGDSRSDRVAGEGVSQPSNGSADGEAVDGAGVNNRDSSYQRYDIQQAARWIEQAECHQAHI</sequence>
<evidence type="ECO:0000256" key="4">
    <source>
        <dbReference type="ARBA" id="ARBA00022989"/>
    </source>
</evidence>
<evidence type="ECO:0000313" key="7">
    <source>
        <dbReference type="EMBL" id="KAK9289747.1"/>
    </source>
</evidence>
<feature type="region of interest" description="Disordered" evidence="6">
    <location>
        <begin position="119"/>
        <end position="153"/>
    </location>
</feature>
<accession>A0AAP0X532</accession>
<dbReference type="GO" id="GO:0061630">
    <property type="term" value="F:ubiquitin protein ligase activity"/>
    <property type="evidence" value="ECO:0007669"/>
    <property type="project" value="InterPro"/>
</dbReference>
<proteinExistence type="predicted"/>
<reference evidence="7 8" key="1">
    <citation type="journal article" date="2024" name="Plant J.">
        <title>Genome sequences and population genomics reveal climatic adaptation and genomic divergence between two closely related sweetgum species.</title>
        <authorList>
            <person name="Xu W.Q."/>
            <person name="Ren C.Q."/>
            <person name="Zhang X.Y."/>
            <person name="Comes H.P."/>
            <person name="Liu X.H."/>
            <person name="Li Y.G."/>
            <person name="Kettle C.J."/>
            <person name="Jalonen R."/>
            <person name="Gaisberger H."/>
            <person name="Ma Y.Z."/>
            <person name="Qiu Y.X."/>
        </authorList>
    </citation>
    <scope>NUCLEOTIDE SEQUENCE [LARGE SCALE GENOMIC DNA]</scope>
    <source>
        <strain evidence="7">Hangzhou</strain>
    </source>
</reference>
<dbReference type="AlphaFoldDB" id="A0AAP0X532"/>
<feature type="region of interest" description="Disordered" evidence="6">
    <location>
        <begin position="73"/>
        <end position="97"/>
    </location>
</feature>
<keyword evidence="2" id="KW-0812">Transmembrane</keyword>
<evidence type="ECO:0000313" key="8">
    <source>
        <dbReference type="Proteomes" id="UP001415857"/>
    </source>
</evidence>
<keyword evidence="8" id="KW-1185">Reference proteome</keyword>